<evidence type="ECO:0000313" key="2">
    <source>
        <dbReference type="Proteomes" id="UP000015106"/>
    </source>
</evidence>
<reference evidence="2" key="1">
    <citation type="journal article" date="2013" name="Nature">
        <title>Draft genome of the wheat A-genome progenitor Triticum urartu.</title>
        <authorList>
            <person name="Ling H.Q."/>
            <person name="Zhao S."/>
            <person name="Liu D."/>
            <person name="Wang J."/>
            <person name="Sun H."/>
            <person name="Zhang C."/>
            <person name="Fan H."/>
            <person name="Li D."/>
            <person name="Dong L."/>
            <person name="Tao Y."/>
            <person name="Gao C."/>
            <person name="Wu H."/>
            <person name="Li Y."/>
            <person name="Cui Y."/>
            <person name="Guo X."/>
            <person name="Zheng S."/>
            <person name="Wang B."/>
            <person name="Yu K."/>
            <person name="Liang Q."/>
            <person name="Yang W."/>
            <person name="Lou X."/>
            <person name="Chen J."/>
            <person name="Feng M."/>
            <person name="Jian J."/>
            <person name="Zhang X."/>
            <person name="Luo G."/>
            <person name="Jiang Y."/>
            <person name="Liu J."/>
            <person name="Wang Z."/>
            <person name="Sha Y."/>
            <person name="Zhang B."/>
            <person name="Wu H."/>
            <person name="Tang D."/>
            <person name="Shen Q."/>
            <person name="Xue P."/>
            <person name="Zou S."/>
            <person name="Wang X."/>
            <person name="Liu X."/>
            <person name="Wang F."/>
            <person name="Yang Y."/>
            <person name="An X."/>
            <person name="Dong Z."/>
            <person name="Zhang K."/>
            <person name="Zhang X."/>
            <person name="Luo M.C."/>
            <person name="Dvorak J."/>
            <person name="Tong Y."/>
            <person name="Wang J."/>
            <person name="Yang H."/>
            <person name="Li Z."/>
            <person name="Wang D."/>
            <person name="Zhang A."/>
            <person name="Wang J."/>
        </authorList>
    </citation>
    <scope>NUCLEOTIDE SEQUENCE</scope>
    <source>
        <strain evidence="2">cv. G1812</strain>
    </source>
</reference>
<dbReference type="EnsemblPlants" id="TuG1812G0200001933.01.T01">
    <property type="protein sequence ID" value="TuG1812G0200001933.01.T01.cds402537"/>
    <property type="gene ID" value="TuG1812G0200001933.01"/>
</dbReference>
<dbReference type="Proteomes" id="UP000015106">
    <property type="component" value="Chromosome 2"/>
</dbReference>
<dbReference type="AlphaFoldDB" id="A0A8R7PC87"/>
<organism evidence="1 2">
    <name type="scientific">Triticum urartu</name>
    <name type="common">Red wild einkorn</name>
    <name type="synonym">Crithodium urartu</name>
    <dbReference type="NCBI Taxonomy" id="4572"/>
    <lineage>
        <taxon>Eukaryota</taxon>
        <taxon>Viridiplantae</taxon>
        <taxon>Streptophyta</taxon>
        <taxon>Embryophyta</taxon>
        <taxon>Tracheophyta</taxon>
        <taxon>Spermatophyta</taxon>
        <taxon>Magnoliopsida</taxon>
        <taxon>Liliopsida</taxon>
        <taxon>Poales</taxon>
        <taxon>Poaceae</taxon>
        <taxon>BOP clade</taxon>
        <taxon>Pooideae</taxon>
        <taxon>Triticodae</taxon>
        <taxon>Triticeae</taxon>
        <taxon>Triticinae</taxon>
        <taxon>Triticum</taxon>
    </lineage>
</organism>
<reference evidence="1" key="2">
    <citation type="submission" date="2018-03" db="EMBL/GenBank/DDBJ databases">
        <title>The Triticum urartu genome reveals the dynamic nature of wheat genome evolution.</title>
        <authorList>
            <person name="Ling H."/>
            <person name="Ma B."/>
            <person name="Shi X."/>
            <person name="Liu H."/>
            <person name="Dong L."/>
            <person name="Sun H."/>
            <person name="Cao Y."/>
            <person name="Gao Q."/>
            <person name="Zheng S."/>
            <person name="Li Y."/>
            <person name="Yu Y."/>
            <person name="Du H."/>
            <person name="Qi M."/>
            <person name="Li Y."/>
            <person name="Yu H."/>
            <person name="Cui Y."/>
            <person name="Wang N."/>
            <person name="Chen C."/>
            <person name="Wu H."/>
            <person name="Zhao Y."/>
            <person name="Zhang J."/>
            <person name="Li Y."/>
            <person name="Zhou W."/>
            <person name="Zhang B."/>
            <person name="Hu W."/>
            <person name="Eijk M."/>
            <person name="Tang J."/>
            <person name="Witsenboer H."/>
            <person name="Zhao S."/>
            <person name="Li Z."/>
            <person name="Zhang A."/>
            <person name="Wang D."/>
            <person name="Liang C."/>
        </authorList>
    </citation>
    <scope>NUCLEOTIDE SEQUENCE [LARGE SCALE GENOMIC DNA]</scope>
    <source>
        <strain evidence="1">cv. G1812</strain>
    </source>
</reference>
<dbReference type="Gramene" id="TuG1812G0200001933.01.T01">
    <property type="protein sequence ID" value="TuG1812G0200001933.01.T01.cds402537"/>
    <property type="gene ID" value="TuG1812G0200001933.01"/>
</dbReference>
<reference evidence="1" key="3">
    <citation type="submission" date="2022-06" db="UniProtKB">
        <authorList>
            <consortium name="EnsemblPlants"/>
        </authorList>
    </citation>
    <scope>IDENTIFICATION</scope>
</reference>
<keyword evidence="2" id="KW-1185">Reference proteome</keyword>
<name>A0A8R7PC87_TRIUA</name>
<protein>
    <submittedName>
        <fullName evidence="1">Uncharacterized protein</fullName>
    </submittedName>
</protein>
<evidence type="ECO:0000313" key="1">
    <source>
        <dbReference type="EnsemblPlants" id="TuG1812G0200001933.01.T01.cds402537"/>
    </source>
</evidence>
<accession>A0A8R7PC87</accession>
<proteinExistence type="predicted"/>
<sequence length="63" mass="7084">MHAITCQSTDPEKRACCARKNCWFEMKKKSRASTEDNQANCGIVRRVGKKSLATKITRGIPDN</sequence>